<evidence type="ECO:0000313" key="2">
    <source>
        <dbReference type="EMBL" id="QLK25537.1"/>
    </source>
</evidence>
<evidence type="ECO:0000313" key="3">
    <source>
        <dbReference type="Proteomes" id="UP000510869"/>
    </source>
</evidence>
<dbReference type="Pfam" id="PF19810">
    <property type="entry name" value="HFX_2341_N"/>
    <property type="match status" value="1"/>
</dbReference>
<dbReference type="SUPFAM" id="SSF46785">
    <property type="entry name" value="Winged helix' DNA-binding domain"/>
    <property type="match status" value="1"/>
</dbReference>
<dbReference type="GO" id="GO:0003700">
    <property type="term" value="F:DNA-binding transcription factor activity"/>
    <property type="evidence" value="ECO:0007669"/>
    <property type="project" value="InterPro"/>
</dbReference>
<dbReference type="OrthoDB" id="350635at2157"/>
<feature type="domain" description="HFX-2341-like N-terminal" evidence="1">
    <location>
        <begin position="3"/>
        <end position="112"/>
    </location>
</feature>
<reference evidence="2 3" key="1">
    <citation type="submission" date="2020-07" db="EMBL/GenBank/DDBJ databases">
        <title>Natrinema (YPL30) sp. nov. and Haloterrigena xxxxxx (YPL8) sp. nov., isolated from a salt mine.</title>
        <authorList>
            <person name="Cui H."/>
        </authorList>
    </citation>
    <scope>NUCLEOTIDE SEQUENCE [LARGE SCALE GENOMIC DNA]</scope>
    <source>
        <strain evidence="2 3">YPL13</strain>
    </source>
</reference>
<dbReference type="InterPro" id="IPR046260">
    <property type="entry name" value="HFX_2341-like_N"/>
</dbReference>
<dbReference type="CDD" id="cd00090">
    <property type="entry name" value="HTH_ARSR"/>
    <property type="match status" value="1"/>
</dbReference>
<dbReference type="GeneID" id="56144709"/>
<sequence>MSLHIVPHGETTVHIKRGLQAYGSADYVQLLTSEKFQSVGNELAEELTQFGYNVEIDLIDAFDLRDVVDTVVSVARENPDQEIYVNITGGTNLMAGAATASAFFIGATPYYVLEPQTGEESVDELVKKLPSPTQPLTFEIEGLQLNVLQTLGEWDKGGRRGVILREIGDELGESSQKVSYHVSQLQEKGLVETETEGRAKQVYVTDVGRLYLQWTN</sequence>
<dbReference type="InterPro" id="IPR011335">
    <property type="entry name" value="Restrct_endonuc-II-like"/>
</dbReference>
<accession>A0A7D6CN24</accession>
<dbReference type="Proteomes" id="UP000510869">
    <property type="component" value="Chromosome"/>
</dbReference>
<keyword evidence="2" id="KW-0238">DNA-binding</keyword>
<name>A0A7D6CN24_9EURY</name>
<dbReference type="InterPro" id="IPR036388">
    <property type="entry name" value="WH-like_DNA-bd_sf"/>
</dbReference>
<dbReference type="KEGG" id="nay:HYG81_15850"/>
<dbReference type="AlphaFoldDB" id="A0A7D6CN24"/>
<dbReference type="Gene3D" id="1.10.10.10">
    <property type="entry name" value="Winged helix-like DNA-binding domain superfamily/Winged helix DNA-binding domain"/>
    <property type="match status" value="1"/>
</dbReference>
<protein>
    <submittedName>
        <fullName evidence="2">Winged helix DNA-binding protein</fullName>
    </submittedName>
</protein>
<dbReference type="EMBL" id="CP059154">
    <property type="protein sequence ID" value="QLK25537.1"/>
    <property type="molecule type" value="Genomic_DNA"/>
</dbReference>
<dbReference type="GO" id="GO:0003677">
    <property type="term" value="F:DNA binding"/>
    <property type="evidence" value="ECO:0007669"/>
    <property type="project" value="UniProtKB-KW"/>
</dbReference>
<dbReference type="Gene3D" id="3.40.50.10770">
    <property type="entry name" value="Hypothetical protein VC1899 like domain (Restriction endonuclease-like)"/>
    <property type="match status" value="1"/>
</dbReference>
<dbReference type="InterPro" id="IPR036390">
    <property type="entry name" value="WH_DNA-bd_sf"/>
</dbReference>
<gene>
    <name evidence="2" type="ORF">HYG81_15850</name>
</gene>
<dbReference type="InterPro" id="IPR011991">
    <property type="entry name" value="ArsR-like_HTH"/>
</dbReference>
<keyword evidence="3" id="KW-1185">Reference proteome</keyword>
<proteinExistence type="predicted"/>
<dbReference type="RefSeq" id="WP_180840726.1">
    <property type="nucleotide sequence ID" value="NZ_CP059154.1"/>
</dbReference>
<dbReference type="SUPFAM" id="SSF52980">
    <property type="entry name" value="Restriction endonuclease-like"/>
    <property type="match status" value="1"/>
</dbReference>
<evidence type="ECO:0000259" key="1">
    <source>
        <dbReference type="Pfam" id="PF19810"/>
    </source>
</evidence>
<organism evidence="2 3">
    <name type="scientific">Natrinema zhouii</name>
    <dbReference type="NCBI Taxonomy" id="1710539"/>
    <lineage>
        <taxon>Archaea</taxon>
        <taxon>Methanobacteriati</taxon>
        <taxon>Methanobacteriota</taxon>
        <taxon>Stenosarchaea group</taxon>
        <taxon>Halobacteria</taxon>
        <taxon>Halobacteriales</taxon>
        <taxon>Natrialbaceae</taxon>
        <taxon>Natrinema</taxon>
    </lineage>
</organism>